<accession>A0AC34GVJ4</accession>
<dbReference type="Proteomes" id="UP000887579">
    <property type="component" value="Unplaced"/>
</dbReference>
<evidence type="ECO:0000313" key="2">
    <source>
        <dbReference type="WBParaSite" id="ES5_v2.g8822.t1"/>
    </source>
</evidence>
<organism evidence="1 2">
    <name type="scientific">Panagrolaimus sp. ES5</name>
    <dbReference type="NCBI Taxonomy" id="591445"/>
    <lineage>
        <taxon>Eukaryota</taxon>
        <taxon>Metazoa</taxon>
        <taxon>Ecdysozoa</taxon>
        <taxon>Nematoda</taxon>
        <taxon>Chromadorea</taxon>
        <taxon>Rhabditida</taxon>
        <taxon>Tylenchina</taxon>
        <taxon>Panagrolaimomorpha</taxon>
        <taxon>Panagrolaimoidea</taxon>
        <taxon>Panagrolaimidae</taxon>
        <taxon>Panagrolaimus</taxon>
    </lineage>
</organism>
<dbReference type="WBParaSite" id="ES5_v2.g8822.t1">
    <property type="protein sequence ID" value="ES5_v2.g8822.t1"/>
    <property type="gene ID" value="ES5_v2.g8822"/>
</dbReference>
<sequence length="344" mass="39492">MYSNFFEFAYARRRGSEDSDESCECPHHFFRTPTQKRHRKTPTENHTLNVTLEDLYKGKAMKFKVIRTRKNHCQECNGVGVINYPAMKCVTCHGKGKYDAKKDSSKKNTKNNTYKKHCARCDGKGKIQATSEKCSDCTGVSNIRETVFLNVKITPGMRDGQKLTFSGEGDEKDGMEAGDIVFELKCKKHDLFERNGDNLIIKKKIGLSEALCGTSMVIKQLDGRNLLLKKKEQSGMLHSGLSFKINNEGMPIPNGKKRGNLLIQFELDYPSSYFFKDENLYKQLEDALPPKEKEEPLGEEVTLQEYDKDRYKYTNQQKHRNAYDSDEENEDAPDFGPPFECRMH</sequence>
<name>A0AC34GVJ4_9BILA</name>
<evidence type="ECO:0000313" key="1">
    <source>
        <dbReference type="Proteomes" id="UP000887579"/>
    </source>
</evidence>
<protein>
    <submittedName>
        <fullName evidence="2">Chaperone DnaJ C-terminal domain-containing protein</fullName>
    </submittedName>
</protein>
<reference evidence="2" key="1">
    <citation type="submission" date="2022-11" db="UniProtKB">
        <authorList>
            <consortium name="WormBaseParasite"/>
        </authorList>
    </citation>
    <scope>IDENTIFICATION</scope>
</reference>
<proteinExistence type="predicted"/>